<dbReference type="Pfam" id="PF11168">
    <property type="entry name" value="DUF2955"/>
    <property type="match status" value="1"/>
</dbReference>
<proteinExistence type="predicted"/>
<keyword evidence="1" id="KW-0812">Transmembrane</keyword>
<dbReference type="InterPro" id="IPR022604">
    <property type="entry name" value="DUF2955"/>
</dbReference>
<dbReference type="KEGG" id="hsr:HSBAA_14870"/>
<keyword evidence="1" id="KW-0472">Membrane</keyword>
<dbReference type="AlphaFoldDB" id="A0A455U6S4"/>
<organism evidence="2 3">
    <name type="scientific">Vreelandella sulfidaeris</name>
    <dbReference type="NCBI Taxonomy" id="115553"/>
    <lineage>
        <taxon>Bacteria</taxon>
        <taxon>Pseudomonadati</taxon>
        <taxon>Pseudomonadota</taxon>
        <taxon>Gammaproteobacteria</taxon>
        <taxon>Oceanospirillales</taxon>
        <taxon>Halomonadaceae</taxon>
        <taxon>Vreelandella</taxon>
    </lineage>
</organism>
<protein>
    <submittedName>
        <fullName evidence="2">Uncharacterized protein</fullName>
    </submittedName>
</protein>
<evidence type="ECO:0000313" key="3">
    <source>
        <dbReference type="Proteomes" id="UP000320231"/>
    </source>
</evidence>
<dbReference type="EMBL" id="AP019514">
    <property type="protein sequence ID" value="BBI60181.1"/>
    <property type="molecule type" value="Genomic_DNA"/>
</dbReference>
<evidence type="ECO:0000256" key="1">
    <source>
        <dbReference type="SAM" id="Phobius"/>
    </source>
</evidence>
<gene>
    <name evidence="2" type="ORF">HSBAA_14870</name>
</gene>
<reference evidence="2 3" key="1">
    <citation type="journal article" date="2019" name="Microbiol. Resour. Announc.">
        <title>Complete Genome Sequence of Halomonas sulfidaeris Strain Esulfide1 Isolated from a Metal Sulfide Rock at a Depth of 2,200 Meters, Obtained Using Nanopore Sequencing.</title>
        <authorList>
            <person name="Saito M."/>
            <person name="Nishigata A."/>
            <person name="Galipon J."/>
            <person name="Arakawa K."/>
        </authorList>
    </citation>
    <scope>NUCLEOTIDE SEQUENCE [LARGE SCALE GENOMIC DNA]</scope>
    <source>
        <strain evidence="2 3">ATCC BAA-803</strain>
    </source>
</reference>
<evidence type="ECO:0000313" key="2">
    <source>
        <dbReference type="EMBL" id="BBI60181.1"/>
    </source>
</evidence>
<keyword evidence="1" id="KW-1133">Transmembrane helix</keyword>
<name>A0A455U6S4_9GAMM</name>
<dbReference type="Proteomes" id="UP000320231">
    <property type="component" value="Chromosome"/>
</dbReference>
<accession>A0A455U6S4</accession>
<sequence length="72" mass="7834">MFGANGVLTLSILLHFASYPNVDLSDLLACNLVASGLAVFIAMLMHSLFPMLKRVSRLRGLPSHPHKSAMKL</sequence>
<feature type="transmembrane region" description="Helical" evidence="1">
    <location>
        <begin position="28"/>
        <end position="49"/>
    </location>
</feature>